<evidence type="ECO:0000313" key="3">
    <source>
        <dbReference type="EMBL" id="ACV81471.1"/>
    </source>
</evidence>
<keyword evidence="2" id="KW-1133">Transmembrane helix</keyword>
<gene>
    <name evidence="3" type="ordered locus">Namu_5205</name>
</gene>
<dbReference type="Pfam" id="PF09852">
    <property type="entry name" value="DUF2079"/>
    <property type="match status" value="1"/>
</dbReference>
<feature type="compositionally biased region" description="Low complexity" evidence="1">
    <location>
        <begin position="1"/>
        <end position="10"/>
    </location>
</feature>
<dbReference type="STRING" id="479431.Namu_5205"/>
<dbReference type="InterPro" id="IPR018650">
    <property type="entry name" value="STSV1_Orf64"/>
</dbReference>
<accession>C8XC77</accession>
<keyword evidence="2" id="KW-0472">Membrane</keyword>
<feature type="transmembrane region" description="Helical" evidence="2">
    <location>
        <begin position="247"/>
        <end position="270"/>
    </location>
</feature>
<organism evidence="3 4">
    <name type="scientific">Nakamurella multipartita (strain ATCC 700099 / DSM 44233 / CIP 104796 / JCM 9543 / NBRC 105858 / Y-104)</name>
    <name type="common">Microsphaera multipartita</name>
    <dbReference type="NCBI Taxonomy" id="479431"/>
    <lineage>
        <taxon>Bacteria</taxon>
        <taxon>Bacillati</taxon>
        <taxon>Actinomycetota</taxon>
        <taxon>Actinomycetes</taxon>
        <taxon>Nakamurellales</taxon>
        <taxon>Nakamurellaceae</taxon>
        <taxon>Nakamurella</taxon>
    </lineage>
</organism>
<dbReference type="OrthoDB" id="5240834at2"/>
<keyword evidence="4" id="KW-1185">Reference proteome</keyword>
<evidence type="ECO:0000256" key="2">
    <source>
        <dbReference type="SAM" id="Phobius"/>
    </source>
</evidence>
<feature type="transmembrane region" description="Helical" evidence="2">
    <location>
        <begin position="134"/>
        <end position="155"/>
    </location>
</feature>
<reference evidence="4" key="1">
    <citation type="submission" date="2009-09" db="EMBL/GenBank/DDBJ databases">
        <title>The complete genome of Nakamurella multipartita DSM 44233.</title>
        <authorList>
            <consortium name="US DOE Joint Genome Institute (JGI-PGF)"/>
            <person name="Lucas S."/>
            <person name="Copeland A."/>
            <person name="Lapidus A."/>
            <person name="Glavina del Rio T."/>
            <person name="Dalin E."/>
            <person name="Tice H."/>
            <person name="Bruce D."/>
            <person name="Goodwin L."/>
            <person name="Pitluck S."/>
            <person name="Kyrpides N."/>
            <person name="Mavromatis K."/>
            <person name="Ivanova N."/>
            <person name="Ovchinnikova G."/>
            <person name="Sims D."/>
            <person name="Meincke L."/>
            <person name="Brettin T."/>
            <person name="Detter J.C."/>
            <person name="Han C."/>
            <person name="Larimer F."/>
            <person name="Land M."/>
            <person name="Hauser L."/>
            <person name="Markowitz V."/>
            <person name="Cheng J.-F."/>
            <person name="Hugenholtz P."/>
            <person name="Woyke T."/>
            <person name="Wu D."/>
            <person name="Klenk H.-P."/>
            <person name="Eisen J.A."/>
        </authorList>
    </citation>
    <scope>NUCLEOTIDE SEQUENCE [LARGE SCALE GENOMIC DNA]</scope>
    <source>
        <strain evidence="4">ATCC 700099 / DSM 44233 / CIP 104796 / JCM 9543 / NBRC 105858 / Y-104</strain>
    </source>
</reference>
<feature type="transmembrane region" description="Helical" evidence="2">
    <location>
        <begin position="214"/>
        <end position="240"/>
    </location>
</feature>
<feature type="transmembrane region" description="Helical" evidence="2">
    <location>
        <begin position="349"/>
        <end position="368"/>
    </location>
</feature>
<dbReference type="KEGG" id="nml:Namu_5205"/>
<name>C8XC77_NAKMY</name>
<feature type="transmembrane region" description="Helical" evidence="2">
    <location>
        <begin position="167"/>
        <end position="185"/>
    </location>
</feature>
<keyword evidence="2" id="KW-0812">Transmembrane</keyword>
<evidence type="ECO:0000256" key="1">
    <source>
        <dbReference type="SAM" id="MobiDB-lite"/>
    </source>
</evidence>
<dbReference type="HOGENOM" id="CLU_029114_0_0_11"/>
<proteinExistence type="predicted"/>
<dbReference type="Proteomes" id="UP000002218">
    <property type="component" value="Chromosome"/>
</dbReference>
<dbReference type="EMBL" id="CP001737">
    <property type="protein sequence ID" value="ACV81471.1"/>
    <property type="molecule type" value="Genomic_DNA"/>
</dbReference>
<sequence>MRSPVPESAAPSPPLPVRRSVPRDRAAAGRWAWLTTPPGADGLFGPVPTAELSRGRRLAIWTVSVAAFVVYAYDSILRHLQYKTTIDITIFQQAIANYAQGRTPKVLIKSQEPFNSLGDHFTPIMMVLAPFYRIWPSVMTLLLAQAVMLAVAVHVVTRVAVRRLGGLGYYIGVAFALSWGVLKVLDFDFHEACFTVAFLALALEALLDDRPGRLVLWCGALLLVKEDTPLFIAGIGLVVLLQRRWALAIGLLAGSVLAFGLLTMVVIPWFSYTGTYTYFALGSAAAPSGPFALGQTVLANLFSLNGLTLLAALAVTAALGLRSPLMLVMLPTLVARFASQREVYLEMKYYYDGPLMVVCFLALAVAIAQRRQRRGITPQRVRAFWTSPQGLAAGLLLAVVIDYQVHTTELPITVAASREECQFCTAAERISAQIPDGARVIADAGLLGNLTDRHPVLVAGPEWTDSTHLPLQADWVVLRMDSGPAGADTSWLTERRALLLAQGYRQLDQQGTLVLLHRDSS</sequence>
<feature type="transmembrane region" description="Helical" evidence="2">
    <location>
        <begin position="276"/>
        <end position="294"/>
    </location>
</feature>
<feature type="region of interest" description="Disordered" evidence="1">
    <location>
        <begin position="1"/>
        <end position="21"/>
    </location>
</feature>
<dbReference type="InParanoid" id="C8XC77"/>
<dbReference type="eggNOG" id="COG3463">
    <property type="taxonomic scope" value="Bacteria"/>
</dbReference>
<protein>
    <submittedName>
        <fullName evidence="3">Membrane protein-like protein</fullName>
    </submittedName>
</protein>
<dbReference type="AlphaFoldDB" id="C8XC77"/>
<feature type="transmembrane region" description="Helical" evidence="2">
    <location>
        <begin position="306"/>
        <end position="329"/>
    </location>
</feature>
<feature type="transmembrane region" description="Helical" evidence="2">
    <location>
        <begin position="58"/>
        <end position="76"/>
    </location>
</feature>
<evidence type="ECO:0000313" key="4">
    <source>
        <dbReference type="Proteomes" id="UP000002218"/>
    </source>
</evidence>
<reference evidence="3 4" key="2">
    <citation type="journal article" date="2010" name="Stand. Genomic Sci.">
        <title>Complete genome sequence of Nakamurella multipartita type strain (Y-104).</title>
        <authorList>
            <person name="Tice H."/>
            <person name="Mayilraj S."/>
            <person name="Sims D."/>
            <person name="Lapidus A."/>
            <person name="Nolan M."/>
            <person name="Lucas S."/>
            <person name="Glavina Del Rio T."/>
            <person name="Copeland A."/>
            <person name="Cheng J.F."/>
            <person name="Meincke L."/>
            <person name="Bruce D."/>
            <person name="Goodwin L."/>
            <person name="Pitluck S."/>
            <person name="Ivanova N."/>
            <person name="Mavromatis K."/>
            <person name="Ovchinnikova G."/>
            <person name="Pati A."/>
            <person name="Chen A."/>
            <person name="Palaniappan K."/>
            <person name="Land M."/>
            <person name="Hauser L."/>
            <person name="Chang Y.J."/>
            <person name="Jeffries C.D."/>
            <person name="Detter J.C."/>
            <person name="Brettin T."/>
            <person name="Rohde M."/>
            <person name="Goker M."/>
            <person name="Bristow J."/>
            <person name="Eisen J.A."/>
            <person name="Markowitz V."/>
            <person name="Hugenholtz P."/>
            <person name="Kyrpides N.C."/>
            <person name="Klenk H.P."/>
            <person name="Chen F."/>
        </authorList>
    </citation>
    <scope>NUCLEOTIDE SEQUENCE [LARGE SCALE GENOMIC DNA]</scope>
    <source>
        <strain evidence="4">ATCC 700099 / DSM 44233 / CIP 104796 / JCM 9543 / NBRC 105858 / Y-104</strain>
    </source>
</reference>